<dbReference type="EC" id="3.4.23.43" evidence="15 18"/>
<feature type="domain" description="Prepilin peptidase A24 N-terminal" evidence="21">
    <location>
        <begin position="20"/>
        <end position="125"/>
    </location>
</feature>
<keyword evidence="13 18" id="KW-0511">Multifunctional enzyme</keyword>
<name>A0A1Y1SHS8_9GAMM</name>
<dbReference type="GO" id="GO:0008168">
    <property type="term" value="F:methyltransferase activity"/>
    <property type="evidence" value="ECO:0007669"/>
    <property type="project" value="UniProtKB-KW"/>
</dbReference>
<keyword evidence="5 18" id="KW-0489">Methyltransferase</keyword>
<feature type="domain" description="Prepilin type IV endopeptidase peptidase" evidence="20">
    <location>
        <begin position="136"/>
        <end position="244"/>
    </location>
</feature>
<organism evidence="22 23">
    <name type="scientific">Oceanococcus atlanticus</name>
    <dbReference type="NCBI Taxonomy" id="1317117"/>
    <lineage>
        <taxon>Bacteria</taxon>
        <taxon>Pseudomonadati</taxon>
        <taxon>Pseudomonadota</taxon>
        <taxon>Gammaproteobacteria</taxon>
        <taxon>Chromatiales</taxon>
        <taxon>Oceanococcaceae</taxon>
        <taxon>Oceanococcus</taxon>
    </lineage>
</organism>
<evidence type="ECO:0000256" key="1">
    <source>
        <dbReference type="ARBA" id="ARBA00004429"/>
    </source>
</evidence>
<keyword evidence="9 18" id="KW-0812">Transmembrane</keyword>
<evidence type="ECO:0000256" key="13">
    <source>
        <dbReference type="ARBA" id="ARBA00023268"/>
    </source>
</evidence>
<keyword evidence="10 18" id="KW-0378">Hydrolase</keyword>
<evidence type="ECO:0000256" key="18">
    <source>
        <dbReference type="RuleBase" id="RU003794"/>
    </source>
</evidence>
<reference evidence="22 23" key="1">
    <citation type="submission" date="2013-04" db="EMBL/GenBank/DDBJ databases">
        <title>Oceanococcus atlanticus 22II-S10r2 Genome Sequencing.</title>
        <authorList>
            <person name="Lai Q."/>
            <person name="Li G."/>
            <person name="Shao Z."/>
        </authorList>
    </citation>
    <scope>NUCLEOTIDE SEQUENCE [LARGE SCALE GENOMIC DNA]</scope>
    <source>
        <strain evidence="22 23">22II-S10r2</strain>
    </source>
</reference>
<dbReference type="EC" id="2.1.1.-" evidence="18"/>
<dbReference type="Pfam" id="PF06750">
    <property type="entry name" value="A24_N_bact"/>
    <property type="match status" value="1"/>
</dbReference>
<evidence type="ECO:0000256" key="6">
    <source>
        <dbReference type="ARBA" id="ARBA00022670"/>
    </source>
</evidence>
<dbReference type="PANTHER" id="PTHR30487:SF0">
    <property type="entry name" value="PREPILIN LEADER PEPTIDASE_N-METHYLTRANSFERASE-RELATED"/>
    <property type="match status" value="1"/>
</dbReference>
<dbReference type="AlphaFoldDB" id="A0A1Y1SHS8"/>
<evidence type="ECO:0000256" key="16">
    <source>
        <dbReference type="ARBA" id="ARBA00071870"/>
    </source>
</evidence>
<dbReference type="Gene3D" id="1.20.120.1220">
    <property type="match status" value="1"/>
</dbReference>
<dbReference type="STRING" id="1317117.ATO7_05080"/>
<dbReference type="InterPro" id="IPR050882">
    <property type="entry name" value="Prepilin_peptidase/N-MTase"/>
</dbReference>
<dbReference type="PANTHER" id="PTHR30487">
    <property type="entry name" value="TYPE 4 PREPILIN-LIKE PROTEINS LEADER PEPTIDE-PROCESSING ENZYME"/>
    <property type="match status" value="1"/>
</dbReference>
<feature type="transmembrane region" description="Helical" evidence="19">
    <location>
        <begin position="127"/>
        <end position="146"/>
    </location>
</feature>
<dbReference type="InterPro" id="IPR010627">
    <property type="entry name" value="Prepilin_pept_A24_N"/>
</dbReference>
<keyword evidence="7 18" id="KW-0808">Transferase</keyword>
<evidence type="ECO:0000256" key="19">
    <source>
        <dbReference type="SAM" id="Phobius"/>
    </source>
</evidence>
<dbReference type="GO" id="GO:0004190">
    <property type="term" value="F:aspartic-type endopeptidase activity"/>
    <property type="evidence" value="ECO:0007669"/>
    <property type="project" value="UniProtKB-EC"/>
</dbReference>
<feature type="transmembrane region" description="Helical" evidence="19">
    <location>
        <begin position="153"/>
        <end position="172"/>
    </location>
</feature>
<dbReference type="GO" id="GO:0005886">
    <property type="term" value="C:plasma membrane"/>
    <property type="evidence" value="ECO:0007669"/>
    <property type="project" value="UniProtKB-SubCell"/>
</dbReference>
<comment type="function">
    <text evidence="18">Plays an essential role in type IV pili and type II pseudopili formation by proteolytically removing the leader sequence from substrate proteins and subsequently monomethylating the alpha-amino group of the newly exposed N-terminal phenylalanine.</text>
</comment>
<keyword evidence="3" id="KW-1003">Cell membrane</keyword>
<evidence type="ECO:0000256" key="4">
    <source>
        <dbReference type="ARBA" id="ARBA00022519"/>
    </source>
</evidence>
<evidence type="ECO:0000259" key="21">
    <source>
        <dbReference type="Pfam" id="PF06750"/>
    </source>
</evidence>
<dbReference type="EMBL" id="AQQV01000001">
    <property type="protein sequence ID" value="ORE89225.1"/>
    <property type="molecule type" value="Genomic_DNA"/>
</dbReference>
<evidence type="ECO:0000256" key="17">
    <source>
        <dbReference type="RuleBase" id="RU003793"/>
    </source>
</evidence>
<keyword evidence="8" id="KW-0949">S-adenosyl-L-methionine</keyword>
<keyword evidence="11 19" id="KW-1133">Transmembrane helix</keyword>
<evidence type="ECO:0000256" key="14">
    <source>
        <dbReference type="ARBA" id="ARBA00050401"/>
    </source>
</evidence>
<evidence type="ECO:0000256" key="12">
    <source>
        <dbReference type="ARBA" id="ARBA00023136"/>
    </source>
</evidence>
<feature type="transmembrane region" description="Helical" evidence="19">
    <location>
        <begin position="260"/>
        <end position="283"/>
    </location>
</feature>
<evidence type="ECO:0000256" key="2">
    <source>
        <dbReference type="ARBA" id="ARBA00005801"/>
    </source>
</evidence>
<feature type="transmembrane region" description="Helical" evidence="19">
    <location>
        <begin position="231"/>
        <end position="248"/>
    </location>
</feature>
<dbReference type="GO" id="GO:0006465">
    <property type="term" value="P:signal peptide processing"/>
    <property type="evidence" value="ECO:0007669"/>
    <property type="project" value="TreeGrafter"/>
</dbReference>
<protein>
    <recommendedName>
        <fullName evidence="16 18">Prepilin leader peptidase/N-methyltransferase</fullName>
        <ecNumber evidence="18">2.1.1.-</ecNumber>
        <ecNumber evidence="15 18">3.4.23.43</ecNumber>
    </recommendedName>
</protein>
<keyword evidence="12 19" id="KW-0472">Membrane</keyword>
<dbReference type="InterPro" id="IPR014032">
    <property type="entry name" value="Peptidase_A24A_bac"/>
</dbReference>
<evidence type="ECO:0000256" key="11">
    <source>
        <dbReference type="ARBA" id="ARBA00022989"/>
    </source>
</evidence>
<keyword evidence="6 18" id="KW-0645">Protease</keyword>
<comment type="similarity">
    <text evidence="2 17">Belongs to the peptidase A24 family.</text>
</comment>
<gene>
    <name evidence="22" type="ORF">ATO7_05080</name>
</gene>
<keyword evidence="4" id="KW-0997">Cell inner membrane</keyword>
<dbReference type="PRINTS" id="PR00864">
    <property type="entry name" value="PREPILNPTASE"/>
</dbReference>
<evidence type="ECO:0000259" key="20">
    <source>
        <dbReference type="Pfam" id="PF01478"/>
    </source>
</evidence>
<evidence type="ECO:0000256" key="8">
    <source>
        <dbReference type="ARBA" id="ARBA00022691"/>
    </source>
</evidence>
<sequence>MNIFELLESSPATWLVLSSLVGLLIGSFLNVVISRLPRMMEASWKQECALLLDVEQPAQDALTLSRPRSHCPQCKTPIRAWQNIPVVSFLLLRGRCNHCANPIPWQYPLVEIAAGLIALWAASHFGYGWQAATAMLLGWSLIALTVIDARTQLLPDAIVLPLLWLGLLVNLFEVFVPIEQAVAGAMAGYLSLWLVYHAFKLLTGKEGMGFGDFKLFAALGAWMGWQQLPWIILASSAVGATIGIALMATKRLQQGQPMPFGPYLAIAGWLAFLYGQDFAVWYFGKMAA</sequence>
<dbReference type="InterPro" id="IPR000045">
    <property type="entry name" value="Prepilin_IV_endopep_pep"/>
</dbReference>
<evidence type="ECO:0000256" key="9">
    <source>
        <dbReference type="ARBA" id="ARBA00022692"/>
    </source>
</evidence>
<comment type="subcellular location">
    <subcellularLocation>
        <location evidence="1">Cell inner membrane</location>
        <topology evidence="1">Multi-pass membrane protein</topology>
    </subcellularLocation>
    <subcellularLocation>
        <location evidence="18">Cell membrane</location>
        <topology evidence="18">Multi-pass membrane protein</topology>
    </subcellularLocation>
</comment>
<comment type="caution">
    <text evidence="22">The sequence shown here is derived from an EMBL/GenBank/DDBJ whole genome shotgun (WGS) entry which is preliminary data.</text>
</comment>
<dbReference type="Pfam" id="PF01478">
    <property type="entry name" value="Peptidase_A24"/>
    <property type="match status" value="1"/>
</dbReference>
<dbReference type="RefSeq" id="WP_083560144.1">
    <property type="nucleotide sequence ID" value="NZ_AQQV01000001.1"/>
</dbReference>
<comment type="catalytic activity">
    <reaction evidence="14 18">
        <text>Typically cleaves a -Gly-|-Phe- bond to release an N-terminal, basic peptide of 5-8 residues from type IV prepilin, and then N-methylates the new N-terminal amino group, the methyl donor being S-adenosyl-L-methionine.</text>
        <dbReference type="EC" id="3.4.23.43"/>
    </reaction>
</comment>
<feature type="transmembrane region" description="Helical" evidence="19">
    <location>
        <begin position="12"/>
        <end position="33"/>
    </location>
</feature>
<proteinExistence type="inferred from homology"/>
<dbReference type="GO" id="GO:0032259">
    <property type="term" value="P:methylation"/>
    <property type="evidence" value="ECO:0007669"/>
    <property type="project" value="UniProtKB-KW"/>
</dbReference>
<evidence type="ECO:0000256" key="15">
    <source>
        <dbReference type="ARBA" id="ARBA00067082"/>
    </source>
</evidence>
<evidence type="ECO:0000313" key="22">
    <source>
        <dbReference type="EMBL" id="ORE89225.1"/>
    </source>
</evidence>
<evidence type="ECO:0000313" key="23">
    <source>
        <dbReference type="Proteomes" id="UP000192342"/>
    </source>
</evidence>
<evidence type="ECO:0000256" key="10">
    <source>
        <dbReference type="ARBA" id="ARBA00022801"/>
    </source>
</evidence>
<keyword evidence="23" id="KW-1185">Reference proteome</keyword>
<evidence type="ECO:0000256" key="5">
    <source>
        <dbReference type="ARBA" id="ARBA00022603"/>
    </source>
</evidence>
<dbReference type="FunFam" id="1.20.120.1220:FF:000001">
    <property type="entry name" value="Type 4 prepilin-like proteins leader peptide-processing enzyme"/>
    <property type="match status" value="1"/>
</dbReference>
<evidence type="ECO:0000256" key="3">
    <source>
        <dbReference type="ARBA" id="ARBA00022475"/>
    </source>
</evidence>
<evidence type="ECO:0000256" key="7">
    <source>
        <dbReference type="ARBA" id="ARBA00022679"/>
    </source>
</evidence>
<feature type="transmembrane region" description="Helical" evidence="19">
    <location>
        <begin position="178"/>
        <end position="196"/>
    </location>
</feature>
<accession>A0A1Y1SHS8</accession>
<dbReference type="OrthoDB" id="9789291at2"/>
<dbReference type="Proteomes" id="UP000192342">
    <property type="component" value="Unassembled WGS sequence"/>
</dbReference>